<protein>
    <submittedName>
        <fullName evidence="3">Uncharacterized protein</fullName>
    </submittedName>
</protein>
<reference evidence="3" key="2">
    <citation type="submission" date="2018-07" db="EMBL/GenBank/DDBJ databases">
        <title>Complete genome sequence of P. amygdali pv. lachrymans 107.</title>
        <authorList>
            <person name="Baltrus D.A."/>
            <person name="Smith B.A."/>
        </authorList>
    </citation>
    <scope>NUCLEOTIDE SEQUENCE</scope>
    <source>
        <strain evidence="3">M301315</strain>
    </source>
</reference>
<proteinExistence type="predicted"/>
<dbReference type="EMBL" id="CP031225">
    <property type="protein sequence ID" value="AXH56265.1"/>
    <property type="molecule type" value="Genomic_DNA"/>
</dbReference>
<dbReference type="EMBL" id="CP031225">
    <property type="protein sequence ID" value="AXH55445.1"/>
    <property type="molecule type" value="Genomic_DNA"/>
</dbReference>
<evidence type="ECO:0000256" key="1">
    <source>
        <dbReference type="SAM" id="Coils"/>
    </source>
</evidence>
<organism evidence="3 4">
    <name type="scientific">Pseudomonas amygdali pv. lachrymans str. M301315</name>
    <dbReference type="NCBI Taxonomy" id="629260"/>
    <lineage>
        <taxon>Bacteria</taxon>
        <taxon>Pseudomonadati</taxon>
        <taxon>Pseudomonadota</taxon>
        <taxon>Gammaproteobacteria</taxon>
        <taxon>Pseudomonadales</taxon>
        <taxon>Pseudomonadaceae</taxon>
        <taxon>Pseudomonas</taxon>
        <taxon>Pseudomonas amygdali</taxon>
    </lineage>
</organism>
<evidence type="ECO:0000313" key="2">
    <source>
        <dbReference type="EMBL" id="AXH55445.1"/>
    </source>
</evidence>
<evidence type="ECO:0000313" key="4">
    <source>
        <dbReference type="Proteomes" id="UP000006426"/>
    </source>
</evidence>
<name>A0AAD0LZZ2_PSEAV</name>
<gene>
    <name evidence="2" type="ORF">PLA107_009070</name>
    <name evidence="3" type="ORF">PLA107_013810</name>
</gene>
<feature type="coiled-coil region" evidence="1">
    <location>
        <begin position="86"/>
        <end position="113"/>
    </location>
</feature>
<sequence length="142" mass="15465">MSNEFKLVPVEPTDEMVSAVLDLGRIDPDDVACIWGGMLAAAPQPPAIGGEPDSFVREVLLRNGFTIKEGQQDLKPYVYAAAKELTDPLQAEIDQLKARCDELEHRAADVVEGFDGEELPGAMTMRIRKLKNALSKPAGSEK</sequence>
<evidence type="ECO:0000313" key="3">
    <source>
        <dbReference type="EMBL" id="AXH56265.1"/>
    </source>
</evidence>
<accession>A0AAD0LZZ2</accession>
<dbReference type="RefSeq" id="WP_005745882.1">
    <property type="nucleotide sequence ID" value="NZ_CP031225.1"/>
</dbReference>
<reference evidence="3 4" key="1">
    <citation type="journal article" date="2011" name="PLoS Pathog.">
        <title>Dynamic evolution of pathogenicity revealed by sequencing and comparative genomics of 19 Pseudomonas syringae isolates.</title>
        <authorList>
            <person name="Baltrus D.A."/>
            <person name="Nishimura M.T."/>
            <person name="Romanchuk A."/>
            <person name="Chang J.H."/>
            <person name="Mukhtar M.S."/>
            <person name="Cherkis K."/>
            <person name="Roach J."/>
            <person name="Grant S.R."/>
            <person name="Jones C.D."/>
            <person name="Dangl J.L."/>
        </authorList>
    </citation>
    <scope>NUCLEOTIDE SEQUENCE [LARGE SCALE GENOMIC DNA]</scope>
    <source>
        <strain evidence="3 4">M301315</strain>
    </source>
</reference>
<dbReference type="AlphaFoldDB" id="A0AAD0LZZ2"/>
<keyword evidence="1" id="KW-0175">Coiled coil</keyword>
<dbReference type="Proteomes" id="UP000006426">
    <property type="component" value="Chromosome"/>
</dbReference>